<accession>A0ACB9QA67</accession>
<organism evidence="1 2">
    <name type="scientific">Bauhinia variegata</name>
    <name type="common">Purple orchid tree</name>
    <name type="synonym">Phanera variegata</name>
    <dbReference type="NCBI Taxonomy" id="167791"/>
    <lineage>
        <taxon>Eukaryota</taxon>
        <taxon>Viridiplantae</taxon>
        <taxon>Streptophyta</taxon>
        <taxon>Embryophyta</taxon>
        <taxon>Tracheophyta</taxon>
        <taxon>Spermatophyta</taxon>
        <taxon>Magnoliopsida</taxon>
        <taxon>eudicotyledons</taxon>
        <taxon>Gunneridae</taxon>
        <taxon>Pentapetalae</taxon>
        <taxon>rosids</taxon>
        <taxon>fabids</taxon>
        <taxon>Fabales</taxon>
        <taxon>Fabaceae</taxon>
        <taxon>Cercidoideae</taxon>
        <taxon>Cercideae</taxon>
        <taxon>Bauhiniinae</taxon>
        <taxon>Bauhinia</taxon>
    </lineage>
</organism>
<dbReference type="Proteomes" id="UP000828941">
    <property type="component" value="Chromosome 1"/>
</dbReference>
<protein>
    <submittedName>
        <fullName evidence="1">Uncharacterized protein</fullName>
    </submittedName>
</protein>
<reference evidence="1 2" key="1">
    <citation type="journal article" date="2022" name="DNA Res.">
        <title>Chromosomal-level genome assembly of the orchid tree Bauhinia variegata (Leguminosae; Cercidoideae) supports the allotetraploid origin hypothesis of Bauhinia.</title>
        <authorList>
            <person name="Zhong Y."/>
            <person name="Chen Y."/>
            <person name="Zheng D."/>
            <person name="Pang J."/>
            <person name="Liu Y."/>
            <person name="Luo S."/>
            <person name="Meng S."/>
            <person name="Qian L."/>
            <person name="Wei D."/>
            <person name="Dai S."/>
            <person name="Zhou R."/>
        </authorList>
    </citation>
    <scope>NUCLEOTIDE SEQUENCE [LARGE SCALE GENOMIC DNA]</scope>
    <source>
        <strain evidence="1">BV-YZ2020</strain>
    </source>
</reference>
<proteinExistence type="predicted"/>
<dbReference type="EMBL" id="CM039426">
    <property type="protein sequence ID" value="KAI4357974.1"/>
    <property type="molecule type" value="Genomic_DNA"/>
</dbReference>
<evidence type="ECO:0000313" key="2">
    <source>
        <dbReference type="Proteomes" id="UP000828941"/>
    </source>
</evidence>
<keyword evidence="2" id="KW-1185">Reference proteome</keyword>
<name>A0ACB9QA67_BAUVA</name>
<sequence>MHDMIGGAPQSIKLFHLLLAFPDNASYVPSENIVLSCGSNSSVFLSHDGRNWTGDVDSPYVPFDADVKSLIAVAPVPPVSVPQIPYTTARIFKSPHSPTDSIASLNTDYFKKAYLVKEFTIHVIDRTLELTFAPTSNASDAYAFVNGIEIVSMPLNLYIRGDNAPLRLAGRDTVLYINNNCALETMYRINVGGDDIPPKNDTGMFRTWTRDSDFQFGASGLDAFDMQMPVLYSATVPAYIAPASVYRTARTMAWYGSNINLNYNLTWDFPVDSGFNYLIRLHFCEVDREVTKVNQRTFNIYLNNQTAQKNADVISWSGRRGAPVYEDYVVMIPKSPIAKQDLWLDLHPDAQSKTQYYNVILNGVEIFKLSYTDGNLAGINPSKSKSQSDVHVQQVASPRKRKKIIFISIGCGLGTLALSLLLCFLFYRFKVIKRKSMSCFCIFLHAPSLMRRAKQSSSRINLSVDEIRDATNNFDEALIVGTGGFGKVYKGSFDCGATFVAIKRGNPMSEQGASEFHTQIQNLSQLRHHNLVSLIGYCKEEGEMILIYDFMVNGTLFNHLHMQRGKPPLSWIQRLEICIGVAKGLHYLHTGTGQKIIHRDIKTTNILLDHNWVAKISDFGLSKASFPSLSDTNIKGTIGYLDPEYFRCQRLSEKSDVYSFGVVLLEVLSARPALSPVEDEEHANLADWARYCHEKGIVDQLLDPNLQGKIATASLEMYLGVAKKCLAEKAVMRPLMGDVLQNLVLALQLQKNADLAQNRVVHIEENTGSNRNSDTTPGIEFSEIMMPLGR</sequence>
<evidence type="ECO:0000313" key="1">
    <source>
        <dbReference type="EMBL" id="KAI4357974.1"/>
    </source>
</evidence>
<comment type="caution">
    <text evidence="1">The sequence shown here is derived from an EMBL/GenBank/DDBJ whole genome shotgun (WGS) entry which is preliminary data.</text>
</comment>
<gene>
    <name evidence="1" type="ORF">L6164_001886</name>
</gene>